<name>A0ABW4T4J4_9ACTN</name>
<feature type="region of interest" description="Disordered" evidence="1">
    <location>
        <begin position="1"/>
        <end position="106"/>
    </location>
</feature>
<comment type="caution">
    <text evidence="4">The sequence shown here is derived from an EMBL/GenBank/DDBJ whole genome shotgun (WGS) entry which is preliminary data.</text>
</comment>
<evidence type="ECO:0000256" key="2">
    <source>
        <dbReference type="SAM" id="Phobius"/>
    </source>
</evidence>
<evidence type="ECO:0000259" key="3">
    <source>
        <dbReference type="Pfam" id="PF12229"/>
    </source>
</evidence>
<dbReference type="Proteomes" id="UP001597368">
    <property type="component" value="Unassembled WGS sequence"/>
</dbReference>
<feature type="transmembrane region" description="Helical" evidence="2">
    <location>
        <begin position="110"/>
        <end position="132"/>
    </location>
</feature>
<accession>A0ABW4T4J4</accession>
<proteinExistence type="predicted"/>
<dbReference type="Pfam" id="PF12229">
    <property type="entry name" value="PG_binding_4"/>
    <property type="match status" value="2"/>
</dbReference>
<organism evidence="4 5">
    <name type="scientific">Nonomuraea mangrovi</name>
    <dbReference type="NCBI Taxonomy" id="2316207"/>
    <lineage>
        <taxon>Bacteria</taxon>
        <taxon>Bacillati</taxon>
        <taxon>Actinomycetota</taxon>
        <taxon>Actinomycetes</taxon>
        <taxon>Streptosporangiales</taxon>
        <taxon>Streptosporangiaceae</taxon>
        <taxon>Nonomuraea</taxon>
    </lineage>
</organism>
<dbReference type="InterPro" id="IPR007391">
    <property type="entry name" value="Vancomycin_resist_VanW"/>
</dbReference>
<feature type="domain" description="YoaR-like putative peptidoglycan binding" evidence="3">
    <location>
        <begin position="301"/>
        <end position="419"/>
    </location>
</feature>
<protein>
    <submittedName>
        <fullName evidence="4">VanW family protein</fullName>
    </submittedName>
</protein>
<feature type="compositionally biased region" description="Pro residues" evidence="1">
    <location>
        <begin position="57"/>
        <end position="68"/>
    </location>
</feature>
<sequence>MANARPMDPPTDPFASVPTPKPGKGRKPRVGGLPPGVSPDIYGPTGRQDQRPVGPTALPPVAPPPQPWPMAEGQQDYEPAPPPPPVFGLQERRSFAEPPPPPAPPRRGRLLPAIAVVIAVLLVLAYVVPAVIMSDSVLPGTRVDGVDIGGLTVTEAADRLRDELAPKIERPLQVEVNGRKETVESDEAGVELNVVGTIEQAPSGFPSPIEVWRALTGTTTIEPKVTIESAQLARTVEGLAAKYDQKAREGRVAFKGLQPVTVAPREGRVLDQAAAAKLISEAFLGSHGTVTLPVKIDEPTTKPAAVKAAAATATSALSGPITLTRDGKQAQIPVAAIAANLTFVSDGEGGLEPRFDARQAIAGIEGQLIDAAQAPRDATYDVVDGRLKLVSARKGKGVDDKKLAVDVAEALKTGGSRTIPVDLAVVAPRMTDSELRGMGIKEKVGSFATQHPCCAARVTNIQLMARTLDGYIVKPGETFSINGIVGERTTAKGYVPAGQIVAGKMEDGVGGGVSQFATTMYNAAYFGGFEDVEHMAHMYWISRYPPGREATVFWPTVDLKWKNDSPYGVLVKTSYTGTSITVTLWSTKRYDKVESVTSPKRNHVAFTRKEDDSPGCKPQEAHDGFTIDVTRVITKDGVEVKRERKTTTYRMGPQVTCVKPPTDDLE</sequence>
<evidence type="ECO:0000256" key="1">
    <source>
        <dbReference type="SAM" id="MobiDB-lite"/>
    </source>
</evidence>
<dbReference type="EMBL" id="JBHUFV010000047">
    <property type="protein sequence ID" value="MFD1936025.1"/>
    <property type="molecule type" value="Genomic_DNA"/>
</dbReference>
<reference evidence="5" key="1">
    <citation type="journal article" date="2019" name="Int. J. Syst. Evol. Microbiol.">
        <title>The Global Catalogue of Microorganisms (GCM) 10K type strain sequencing project: providing services to taxonomists for standard genome sequencing and annotation.</title>
        <authorList>
            <consortium name="The Broad Institute Genomics Platform"/>
            <consortium name="The Broad Institute Genome Sequencing Center for Infectious Disease"/>
            <person name="Wu L."/>
            <person name="Ma J."/>
        </authorList>
    </citation>
    <scope>NUCLEOTIDE SEQUENCE [LARGE SCALE GENOMIC DNA]</scope>
    <source>
        <strain evidence="5">ICMP 6774ER</strain>
    </source>
</reference>
<keyword evidence="5" id="KW-1185">Reference proteome</keyword>
<evidence type="ECO:0000313" key="4">
    <source>
        <dbReference type="EMBL" id="MFD1936025.1"/>
    </source>
</evidence>
<gene>
    <name evidence="4" type="ORF">ACFSKW_31605</name>
</gene>
<keyword evidence="2" id="KW-1133">Transmembrane helix</keyword>
<dbReference type="RefSeq" id="WP_379576124.1">
    <property type="nucleotide sequence ID" value="NZ_JBHUFV010000047.1"/>
</dbReference>
<dbReference type="InterPro" id="IPR052913">
    <property type="entry name" value="Glycopeptide_resist_protein"/>
</dbReference>
<dbReference type="Pfam" id="PF04294">
    <property type="entry name" value="VanW"/>
    <property type="match status" value="1"/>
</dbReference>
<evidence type="ECO:0000313" key="5">
    <source>
        <dbReference type="Proteomes" id="UP001597368"/>
    </source>
</evidence>
<dbReference type="PANTHER" id="PTHR35788:SF1">
    <property type="entry name" value="EXPORTED PROTEIN"/>
    <property type="match status" value="1"/>
</dbReference>
<dbReference type="PANTHER" id="PTHR35788">
    <property type="entry name" value="EXPORTED PROTEIN-RELATED"/>
    <property type="match status" value="1"/>
</dbReference>
<feature type="domain" description="YoaR-like putative peptidoglycan binding" evidence="3">
    <location>
        <begin position="197"/>
        <end position="286"/>
    </location>
</feature>
<dbReference type="InterPro" id="IPR022029">
    <property type="entry name" value="YoaR-like_PG-bd"/>
</dbReference>
<keyword evidence="2" id="KW-0812">Transmembrane</keyword>
<keyword evidence="2" id="KW-0472">Membrane</keyword>